<sequence length="183" mass="20175">MISEKANFRMRAALHAIRPGEVLLPASLAAAAEKGDSLEIPRQDELADLFAISLAYARACLRAADRPATALFAISEPYDDVIPVSSHVTLFDDAPAVTGFEDDGQPLMLLSTEKADFRYACNDEQAKVMADTTEALKRQGHSEEDAVALVNEFWAEPGRRWALLYGDWIGQQTGEHWARLLTQ</sequence>
<accession>A0A0F0GN62</accession>
<gene>
    <name evidence="1" type="ORF">UK23_28260</name>
</gene>
<comment type="caution">
    <text evidence="1">The sequence shown here is derived from an EMBL/GenBank/DDBJ whole genome shotgun (WGS) entry which is preliminary data.</text>
</comment>
<dbReference type="Proteomes" id="UP000033393">
    <property type="component" value="Unassembled WGS sequence"/>
</dbReference>
<keyword evidence="2" id="KW-1185">Reference proteome</keyword>
<protein>
    <submittedName>
        <fullName evidence="1">Uncharacterized protein</fullName>
    </submittedName>
</protein>
<organism evidence="1 2">
    <name type="scientific">Lentzea aerocolonigenes</name>
    <name type="common">Lechevalieria aerocolonigenes</name>
    <name type="synonym">Saccharothrix aerocolonigenes</name>
    <dbReference type="NCBI Taxonomy" id="68170"/>
    <lineage>
        <taxon>Bacteria</taxon>
        <taxon>Bacillati</taxon>
        <taxon>Actinomycetota</taxon>
        <taxon>Actinomycetes</taxon>
        <taxon>Pseudonocardiales</taxon>
        <taxon>Pseudonocardiaceae</taxon>
        <taxon>Lentzea</taxon>
    </lineage>
</organism>
<evidence type="ECO:0000313" key="2">
    <source>
        <dbReference type="Proteomes" id="UP000033393"/>
    </source>
</evidence>
<dbReference type="AlphaFoldDB" id="A0A0F0GN62"/>
<dbReference type="PATRIC" id="fig|68170.10.peg.7218"/>
<proteinExistence type="predicted"/>
<dbReference type="EMBL" id="JYJG01000235">
    <property type="protein sequence ID" value="KJK44780.1"/>
    <property type="molecule type" value="Genomic_DNA"/>
</dbReference>
<reference evidence="1 2" key="1">
    <citation type="submission" date="2015-02" db="EMBL/GenBank/DDBJ databases">
        <authorList>
            <person name="Ju K.-S."/>
            <person name="Doroghazi J.R."/>
            <person name="Metcalf W."/>
        </authorList>
    </citation>
    <scope>NUCLEOTIDE SEQUENCE [LARGE SCALE GENOMIC DNA]</scope>
    <source>
        <strain evidence="1 2">NRRL B-16140</strain>
    </source>
</reference>
<name>A0A0F0GN62_LENAE</name>
<evidence type="ECO:0000313" key="1">
    <source>
        <dbReference type="EMBL" id="KJK44780.1"/>
    </source>
</evidence>